<evidence type="ECO:0000313" key="2">
    <source>
        <dbReference type="Proteomes" id="UP000634136"/>
    </source>
</evidence>
<dbReference type="EMBL" id="JAAIUW010000013">
    <property type="protein sequence ID" value="KAF7805044.1"/>
    <property type="molecule type" value="Genomic_DNA"/>
</dbReference>
<dbReference type="AlphaFoldDB" id="A0A834SJU7"/>
<name>A0A834SJU7_9FABA</name>
<keyword evidence="2" id="KW-1185">Reference proteome</keyword>
<evidence type="ECO:0000313" key="1">
    <source>
        <dbReference type="EMBL" id="KAF7805044.1"/>
    </source>
</evidence>
<comment type="caution">
    <text evidence="1">The sequence shown here is derived from an EMBL/GenBank/DDBJ whole genome shotgun (WGS) entry which is preliminary data.</text>
</comment>
<accession>A0A834SJU7</accession>
<organism evidence="1 2">
    <name type="scientific">Senna tora</name>
    <dbReference type="NCBI Taxonomy" id="362788"/>
    <lineage>
        <taxon>Eukaryota</taxon>
        <taxon>Viridiplantae</taxon>
        <taxon>Streptophyta</taxon>
        <taxon>Embryophyta</taxon>
        <taxon>Tracheophyta</taxon>
        <taxon>Spermatophyta</taxon>
        <taxon>Magnoliopsida</taxon>
        <taxon>eudicotyledons</taxon>
        <taxon>Gunneridae</taxon>
        <taxon>Pentapetalae</taxon>
        <taxon>rosids</taxon>
        <taxon>fabids</taxon>
        <taxon>Fabales</taxon>
        <taxon>Fabaceae</taxon>
        <taxon>Caesalpinioideae</taxon>
        <taxon>Cassia clade</taxon>
        <taxon>Senna</taxon>
    </lineage>
</organism>
<protein>
    <submittedName>
        <fullName evidence="1">Uncharacterized protein</fullName>
    </submittedName>
</protein>
<proteinExistence type="predicted"/>
<reference evidence="1" key="1">
    <citation type="submission" date="2020-09" db="EMBL/GenBank/DDBJ databases">
        <title>Genome-Enabled Discovery of Anthraquinone Biosynthesis in Senna tora.</title>
        <authorList>
            <person name="Kang S.-H."/>
            <person name="Pandey R.P."/>
            <person name="Lee C.-M."/>
            <person name="Sim J.-S."/>
            <person name="Jeong J.-T."/>
            <person name="Choi B.-S."/>
            <person name="Jung M."/>
            <person name="Ginzburg D."/>
            <person name="Zhao K."/>
            <person name="Won S.Y."/>
            <person name="Oh T.-J."/>
            <person name="Yu Y."/>
            <person name="Kim N.-H."/>
            <person name="Lee O.R."/>
            <person name="Lee T.-H."/>
            <person name="Bashyal P."/>
            <person name="Kim T.-S."/>
            <person name="Lee W.-H."/>
            <person name="Kawkins C."/>
            <person name="Kim C.-K."/>
            <person name="Kim J.S."/>
            <person name="Ahn B.O."/>
            <person name="Rhee S.Y."/>
            <person name="Sohng J.K."/>
        </authorList>
    </citation>
    <scope>NUCLEOTIDE SEQUENCE</scope>
    <source>
        <tissue evidence="1">Leaf</tissue>
    </source>
</reference>
<gene>
    <name evidence="1" type="ORF">G2W53_044155</name>
</gene>
<sequence length="49" mass="5688">MADAKRKIQPVKRKPPLAKVRVMMRMKVKVAMGILEDPQLKLTHHHDIC</sequence>
<dbReference type="Proteomes" id="UP000634136">
    <property type="component" value="Unassembled WGS sequence"/>
</dbReference>